<evidence type="ECO:0000313" key="2">
    <source>
        <dbReference type="Proteomes" id="UP000887566"/>
    </source>
</evidence>
<dbReference type="AlphaFoldDB" id="A0A914V467"/>
<evidence type="ECO:0000313" key="4">
    <source>
        <dbReference type="WBParaSite" id="PSAMB.scaffold1523size30461.g13606.t1"/>
    </source>
</evidence>
<reference evidence="3 4" key="1">
    <citation type="submission" date="2022-11" db="UniProtKB">
        <authorList>
            <consortium name="WormBaseParasite"/>
        </authorList>
    </citation>
    <scope>IDENTIFICATION</scope>
</reference>
<name>A0A914V467_9BILA</name>
<proteinExistence type="predicted"/>
<dbReference type="Proteomes" id="UP000887566">
    <property type="component" value="Unplaced"/>
</dbReference>
<accession>A0A914V467</accession>
<keyword evidence="2" id="KW-1185">Reference proteome</keyword>
<keyword evidence="1" id="KW-0472">Membrane</keyword>
<protein>
    <submittedName>
        <fullName evidence="3 4">Uncharacterized protein</fullName>
    </submittedName>
</protein>
<dbReference type="WBParaSite" id="PSAMB.scaffold1523size30461.g13606.t1">
    <property type="protein sequence ID" value="PSAMB.scaffold1523size30461.g13606.t1"/>
    <property type="gene ID" value="PSAMB.scaffold1523size30461.g13606"/>
</dbReference>
<keyword evidence="1" id="KW-0812">Transmembrane</keyword>
<feature type="transmembrane region" description="Helical" evidence="1">
    <location>
        <begin position="35"/>
        <end position="56"/>
    </location>
</feature>
<evidence type="ECO:0000313" key="3">
    <source>
        <dbReference type="WBParaSite" id="PSAMB.scaffold12829size2564.g35183.t1"/>
    </source>
</evidence>
<organism evidence="2 4">
    <name type="scientific">Plectus sambesii</name>
    <dbReference type="NCBI Taxonomy" id="2011161"/>
    <lineage>
        <taxon>Eukaryota</taxon>
        <taxon>Metazoa</taxon>
        <taxon>Ecdysozoa</taxon>
        <taxon>Nematoda</taxon>
        <taxon>Chromadorea</taxon>
        <taxon>Plectida</taxon>
        <taxon>Plectina</taxon>
        <taxon>Plectoidea</taxon>
        <taxon>Plectidae</taxon>
        <taxon>Plectus</taxon>
    </lineage>
</organism>
<dbReference type="WBParaSite" id="PSAMB.scaffold12829size2564.g35183.t1">
    <property type="protein sequence ID" value="PSAMB.scaffold12829size2564.g35183.t1"/>
    <property type="gene ID" value="PSAMB.scaffold12829size2564.g35183"/>
</dbReference>
<keyword evidence="1" id="KW-1133">Transmembrane helix</keyword>
<sequence>AVMAGRSRGGAGGARSRYIYTGSNTASDPWRCVGCLAYFTAGLAAISGIMLTVFGSTGFFRTENQNNMFVFIGIACLLLSFVLISIGLFLTRRSPQQQLHLTPRITQPNSATF</sequence>
<evidence type="ECO:0000256" key="1">
    <source>
        <dbReference type="SAM" id="Phobius"/>
    </source>
</evidence>
<feature type="transmembrane region" description="Helical" evidence="1">
    <location>
        <begin position="68"/>
        <end position="90"/>
    </location>
</feature>